<proteinExistence type="predicted"/>
<protein>
    <submittedName>
        <fullName evidence="2">ATPase</fullName>
    </submittedName>
</protein>
<dbReference type="AlphaFoldDB" id="A0A119CUQ7"/>
<dbReference type="PATRIC" id="fig|36861.3.peg.2520"/>
<dbReference type="EMBL" id="LDUG01000039">
    <property type="protein sequence ID" value="KVW93739.1"/>
    <property type="molecule type" value="Genomic_DNA"/>
</dbReference>
<feature type="domain" description="Nmd3 N-terminal" evidence="1">
    <location>
        <begin position="57"/>
        <end position="150"/>
    </location>
</feature>
<comment type="caution">
    <text evidence="2">The sequence shown here is derived from an EMBL/GenBank/DDBJ whole genome shotgun (WGS) entry which is preliminary data.</text>
</comment>
<reference evidence="2 3" key="1">
    <citation type="journal article" date="2015" name="Appl. Environ. Microbiol.">
        <title>Aerobic and Anaerobic Thiosulfate Oxidation by a Cold-Adapted, Subglacial Chemoautotroph.</title>
        <authorList>
            <person name="Harrold Z.R."/>
            <person name="Skidmore M.L."/>
            <person name="Hamilton T.L."/>
            <person name="Desch L."/>
            <person name="Amada K."/>
            <person name="van Gelder W."/>
            <person name="Glover K."/>
            <person name="Roden E.E."/>
            <person name="Boyd E.S."/>
        </authorList>
    </citation>
    <scope>NUCLEOTIDE SEQUENCE [LARGE SCALE GENOMIC DNA]</scope>
    <source>
        <strain evidence="2 3">RG</strain>
    </source>
</reference>
<gene>
    <name evidence="2" type="ORF">ABW22_13635</name>
</gene>
<evidence type="ECO:0000313" key="3">
    <source>
        <dbReference type="Proteomes" id="UP000064243"/>
    </source>
</evidence>
<sequence>MKTRFTDFHPVRRDRMVQETRHDTYKAKHKLPEPTVCPQCGAVFHEGRWQWLSKPAQAHEEMCPACHRIHDEFPAGYVTLSGSFFKDHREEVLQLARNEEARAKAEHPLKRIMKIEDQDDGVQITTTDIHLARGIGEALHHAYQGELEYHYNEQENLLRVVWER</sequence>
<evidence type="ECO:0000259" key="1">
    <source>
        <dbReference type="Pfam" id="PF04981"/>
    </source>
</evidence>
<dbReference type="Pfam" id="PF04981">
    <property type="entry name" value="NMD3"/>
    <property type="match status" value="1"/>
</dbReference>
<dbReference type="RefSeq" id="WP_059757812.1">
    <property type="nucleotide sequence ID" value="NZ_LDUG01000039.1"/>
</dbReference>
<dbReference type="NCBIfam" id="NF040826">
    <property type="entry name" value="lxa_BCAM0308"/>
    <property type="match status" value="1"/>
</dbReference>
<keyword evidence="3" id="KW-1185">Reference proteome</keyword>
<accession>A0A119CUQ7</accession>
<dbReference type="Proteomes" id="UP000064243">
    <property type="component" value="Unassembled WGS sequence"/>
</dbReference>
<dbReference type="OrthoDB" id="9785278at2"/>
<organism evidence="2 3">
    <name type="scientific">Thiobacillus denitrificans</name>
    <dbReference type="NCBI Taxonomy" id="36861"/>
    <lineage>
        <taxon>Bacteria</taxon>
        <taxon>Pseudomonadati</taxon>
        <taxon>Pseudomonadota</taxon>
        <taxon>Betaproteobacteria</taxon>
        <taxon>Nitrosomonadales</taxon>
        <taxon>Thiobacillaceae</taxon>
        <taxon>Thiobacillus</taxon>
    </lineage>
</organism>
<dbReference type="STRING" id="1123392.GCA_000376425_02532"/>
<dbReference type="InterPro" id="IPR007064">
    <property type="entry name" value="Nmd3_N"/>
</dbReference>
<name>A0A119CUQ7_THIDE</name>
<evidence type="ECO:0000313" key="2">
    <source>
        <dbReference type="EMBL" id="KVW93739.1"/>
    </source>
</evidence>
<dbReference type="InterPro" id="IPR047706">
    <property type="entry name" value="BCAM0308-like"/>
</dbReference>